<comment type="caution">
    <text evidence="1">The sequence shown here is derived from an EMBL/GenBank/DDBJ whole genome shotgun (WGS) entry which is preliminary data.</text>
</comment>
<dbReference type="Proteomes" id="UP000887116">
    <property type="component" value="Unassembled WGS sequence"/>
</dbReference>
<organism evidence="1 2">
    <name type="scientific">Trichonephila clavata</name>
    <name type="common">Joro spider</name>
    <name type="synonym">Nephila clavata</name>
    <dbReference type="NCBI Taxonomy" id="2740835"/>
    <lineage>
        <taxon>Eukaryota</taxon>
        <taxon>Metazoa</taxon>
        <taxon>Ecdysozoa</taxon>
        <taxon>Arthropoda</taxon>
        <taxon>Chelicerata</taxon>
        <taxon>Arachnida</taxon>
        <taxon>Araneae</taxon>
        <taxon>Araneomorphae</taxon>
        <taxon>Entelegynae</taxon>
        <taxon>Araneoidea</taxon>
        <taxon>Nephilidae</taxon>
        <taxon>Trichonephila</taxon>
    </lineage>
</organism>
<name>A0A8X6KA19_TRICU</name>
<evidence type="ECO:0000313" key="2">
    <source>
        <dbReference type="Proteomes" id="UP000887116"/>
    </source>
</evidence>
<dbReference type="EMBL" id="BMAO01000266">
    <property type="protein sequence ID" value="GFQ65628.1"/>
    <property type="molecule type" value="Genomic_DNA"/>
</dbReference>
<sequence>MKPKSTRLIMEQQKERTTTSKCILKRSAVGRLKNVKDIIIKDSSTKLKVKVKNNDQLGNFSIRDLFSRMLRIFLMLFPGIEIHVLP</sequence>
<protein>
    <submittedName>
        <fullName evidence="1">Uncharacterized protein</fullName>
    </submittedName>
</protein>
<accession>A0A8X6KA19</accession>
<keyword evidence="2" id="KW-1185">Reference proteome</keyword>
<evidence type="ECO:0000313" key="1">
    <source>
        <dbReference type="EMBL" id="GFQ65628.1"/>
    </source>
</evidence>
<dbReference type="AlphaFoldDB" id="A0A8X6KA19"/>
<gene>
    <name evidence="1" type="ORF">TNCT_215721</name>
</gene>
<reference evidence="1" key="1">
    <citation type="submission" date="2020-07" db="EMBL/GenBank/DDBJ databases">
        <title>Multicomponent nature underlies the extraordinary mechanical properties of spider dragline silk.</title>
        <authorList>
            <person name="Kono N."/>
            <person name="Nakamura H."/>
            <person name="Mori M."/>
            <person name="Yoshida Y."/>
            <person name="Ohtoshi R."/>
            <person name="Malay A.D."/>
            <person name="Moran D.A.P."/>
            <person name="Tomita M."/>
            <person name="Numata K."/>
            <person name="Arakawa K."/>
        </authorList>
    </citation>
    <scope>NUCLEOTIDE SEQUENCE</scope>
</reference>
<proteinExistence type="predicted"/>